<dbReference type="CDD" id="cd18787">
    <property type="entry name" value="SF2_C_DEAD"/>
    <property type="match status" value="1"/>
</dbReference>
<proteinExistence type="inferred from homology"/>
<dbReference type="Pfam" id="PF00271">
    <property type="entry name" value="Helicase_C"/>
    <property type="match status" value="1"/>
</dbReference>
<feature type="domain" description="Helicase C-terminal" evidence="9">
    <location>
        <begin position="303"/>
        <end position="447"/>
    </location>
</feature>
<feature type="compositionally biased region" description="Low complexity" evidence="7">
    <location>
        <begin position="486"/>
        <end position="495"/>
    </location>
</feature>
<dbReference type="Proteomes" id="UP000198960">
    <property type="component" value="Unassembled WGS sequence"/>
</dbReference>
<dbReference type="GO" id="GO:0003676">
    <property type="term" value="F:nucleic acid binding"/>
    <property type="evidence" value="ECO:0007669"/>
    <property type="project" value="InterPro"/>
</dbReference>
<evidence type="ECO:0000259" key="10">
    <source>
        <dbReference type="PROSITE" id="PS51195"/>
    </source>
</evidence>
<sequence>MSSAQNTPAPAGPTGDGRPRRSRGGRGRGTRPAGDQAQTAQTAQSAPAARPAAPVVVPVGADATVLPTDTTFAALGVPAPMVEVLTASGITAPFPIQVATLPDSLAGRDVLGRGRTGSGKTLAFSIPLVARLAASDSRRQPKRPRSLILVPTRELANQVAAVVDPMARALGMKTTTIFGGVGQNPQVQALAGGLDVVIACPGRLEDLIQQGHCDLGAIEVTILDEADHMADLGFLPGVKRIMDRTPKVGQRMLFSATLDNGVDVLVRRYLSNPTTHSVDPAVAPVSTMTHHVFRVDAADKARIVQELASGLGRTVLFTRTKHQAKKLAKQLTAAGVPAVDLHGNLSQNARERNLEAFSTGETRVLCATDIAARGIHVDDVAIVVHVDPPAEHKAYLHRSGRTARAGAEGAVVTIATPDQAGEVRTLARQAGITPEVSAIKPGAREITALTGPAAPYVEPAPAPAPQPQGSGTGRRRRSGGGGATAGSGSAAPASGSRGGGSRTAGPARTRAELAARAGTHSPSSFSGRSRRGSR</sequence>
<protein>
    <submittedName>
        <fullName evidence="11">Superfamily II DNA and RNA helicase</fullName>
    </submittedName>
</protein>
<feature type="region of interest" description="Disordered" evidence="7">
    <location>
        <begin position="453"/>
        <end position="534"/>
    </location>
</feature>
<evidence type="ECO:0000256" key="6">
    <source>
        <dbReference type="PROSITE-ProRule" id="PRU00552"/>
    </source>
</evidence>
<keyword evidence="1" id="KW-0547">Nucleotide-binding</keyword>
<dbReference type="Pfam" id="PF00270">
    <property type="entry name" value="DEAD"/>
    <property type="match status" value="1"/>
</dbReference>
<dbReference type="GO" id="GO:0016787">
    <property type="term" value="F:hydrolase activity"/>
    <property type="evidence" value="ECO:0007669"/>
    <property type="project" value="UniProtKB-KW"/>
</dbReference>
<feature type="compositionally biased region" description="Basic residues" evidence="7">
    <location>
        <begin position="20"/>
        <end position="29"/>
    </location>
</feature>
<dbReference type="InterPro" id="IPR001650">
    <property type="entry name" value="Helicase_C-like"/>
</dbReference>
<dbReference type="GO" id="GO:0005524">
    <property type="term" value="F:ATP binding"/>
    <property type="evidence" value="ECO:0007669"/>
    <property type="project" value="UniProtKB-KW"/>
</dbReference>
<keyword evidence="4" id="KW-0067">ATP-binding</keyword>
<evidence type="ECO:0000256" key="5">
    <source>
        <dbReference type="ARBA" id="ARBA00038437"/>
    </source>
</evidence>
<evidence type="ECO:0000259" key="9">
    <source>
        <dbReference type="PROSITE" id="PS51194"/>
    </source>
</evidence>
<feature type="domain" description="Helicase ATP-binding" evidence="8">
    <location>
        <begin position="101"/>
        <end position="276"/>
    </location>
</feature>
<keyword evidence="12" id="KW-1185">Reference proteome</keyword>
<dbReference type="GO" id="GO:0003724">
    <property type="term" value="F:RNA helicase activity"/>
    <property type="evidence" value="ECO:0007669"/>
    <property type="project" value="InterPro"/>
</dbReference>
<dbReference type="PANTHER" id="PTHR47959">
    <property type="entry name" value="ATP-DEPENDENT RNA HELICASE RHLE-RELATED"/>
    <property type="match status" value="1"/>
</dbReference>
<feature type="domain" description="DEAD-box RNA helicase Q" evidence="10">
    <location>
        <begin position="70"/>
        <end position="98"/>
    </location>
</feature>
<feature type="compositionally biased region" description="Low complexity" evidence="7">
    <location>
        <begin position="30"/>
        <end position="51"/>
    </location>
</feature>
<name>A0A1H8VJM6_9ACTN</name>
<comment type="similarity">
    <text evidence="5">Belongs to the DEAD box helicase family.</text>
</comment>
<dbReference type="SMART" id="SM00487">
    <property type="entry name" value="DEXDc"/>
    <property type="match status" value="1"/>
</dbReference>
<dbReference type="AlphaFoldDB" id="A0A1H8VJM6"/>
<reference evidence="12" key="1">
    <citation type="submission" date="2016-10" db="EMBL/GenBank/DDBJ databases">
        <authorList>
            <person name="Varghese N."/>
            <person name="Submissions S."/>
        </authorList>
    </citation>
    <scope>NUCLEOTIDE SEQUENCE [LARGE SCALE GENOMIC DNA]</scope>
    <source>
        <strain evidence="12">DSM 45413</strain>
    </source>
</reference>
<dbReference type="InterPro" id="IPR014014">
    <property type="entry name" value="RNA_helicase_DEAD_Q_motif"/>
</dbReference>
<dbReference type="PANTHER" id="PTHR47959:SF13">
    <property type="entry name" value="ATP-DEPENDENT RNA HELICASE RHLE"/>
    <property type="match status" value="1"/>
</dbReference>
<evidence type="ECO:0000313" key="11">
    <source>
        <dbReference type="EMBL" id="SEP15533.1"/>
    </source>
</evidence>
<dbReference type="InterPro" id="IPR044742">
    <property type="entry name" value="DEAD/DEAH_RhlB"/>
</dbReference>
<organism evidence="11 12">
    <name type="scientific">Trujillonella endophytica</name>
    <dbReference type="NCBI Taxonomy" id="673521"/>
    <lineage>
        <taxon>Bacteria</taxon>
        <taxon>Bacillati</taxon>
        <taxon>Actinomycetota</taxon>
        <taxon>Actinomycetes</taxon>
        <taxon>Geodermatophilales</taxon>
        <taxon>Geodermatophilaceae</taxon>
        <taxon>Trujillonella</taxon>
    </lineage>
</organism>
<evidence type="ECO:0000256" key="2">
    <source>
        <dbReference type="ARBA" id="ARBA00022801"/>
    </source>
</evidence>
<evidence type="ECO:0000256" key="4">
    <source>
        <dbReference type="ARBA" id="ARBA00022840"/>
    </source>
</evidence>
<dbReference type="InterPro" id="IPR027417">
    <property type="entry name" value="P-loop_NTPase"/>
</dbReference>
<dbReference type="Gene3D" id="3.40.50.300">
    <property type="entry name" value="P-loop containing nucleotide triphosphate hydrolases"/>
    <property type="match status" value="2"/>
</dbReference>
<feature type="region of interest" description="Disordered" evidence="7">
    <location>
        <begin position="1"/>
        <end position="51"/>
    </location>
</feature>
<dbReference type="InterPro" id="IPR011545">
    <property type="entry name" value="DEAD/DEAH_box_helicase_dom"/>
</dbReference>
<dbReference type="SMART" id="SM00490">
    <property type="entry name" value="HELICc"/>
    <property type="match status" value="1"/>
</dbReference>
<evidence type="ECO:0000256" key="3">
    <source>
        <dbReference type="ARBA" id="ARBA00022806"/>
    </source>
</evidence>
<evidence type="ECO:0000256" key="7">
    <source>
        <dbReference type="SAM" id="MobiDB-lite"/>
    </source>
</evidence>
<evidence type="ECO:0000313" key="12">
    <source>
        <dbReference type="Proteomes" id="UP000198960"/>
    </source>
</evidence>
<dbReference type="STRING" id="673521.SAMN05660991_03603"/>
<dbReference type="SUPFAM" id="SSF52540">
    <property type="entry name" value="P-loop containing nucleoside triphosphate hydrolases"/>
    <property type="match status" value="1"/>
</dbReference>
<dbReference type="GO" id="GO:0005829">
    <property type="term" value="C:cytosol"/>
    <property type="evidence" value="ECO:0007669"/>
    <property type="project" value="TreeGrafter"/>
</dbReference>
<dbReference type="PROSITE" id="PS51194">
    <property type="entry name" value="HELICASE_CTER"/>
    <property type="match status" value="1"/>
</dbReference>
<dbReference type="PROSITE" id="PS51195">
    <property type="entry name" value="Q_MOTIF"/>
    <property type="match status" value="1"/>
</dbReference>
<dbReference type="InterPro" id="IPR014001">
    <property type="entry name" value="Helicase_ATP-bd"/>
</dbReference>
<evidence type="ECO:0000259" key="8">
    <source>
        <dbReference type="PROSITE" id="PS51192"/>
    </source>
</evidence>
<accession>A0A1H8VJM6</accession>
<dbReference type="PROSITE" id="PS51192">
    <property type="entry name" value="HELICASE_ATP_BIND_1"/>
    <property type="match status" value="1"/>
</dbReference>
<dbReference type="CDD" id="cd00268">
    <property type="entry name" value="DEADc"/>
    <property type="match status" value="1"/>
</dbReference>
<dbReference type="EMBL" id="FOEE01000012">
    <property type="protein sequence ID" value="SEP15533.1"/>
    <property type="molecule type" value="Genomic_DNA"/>
</dbReference>
<feature type="short sequence motif" description="Q motif" evidence="6">
    <location>
        <begin position="70"/>
        <end position="98"/>
    </location>
</feature>
<evidence type="ECO:0000256" key="1">
    <source>
        <dbReference type="ARBA" id="ARBA00022741"/>
    </source>
</evidence>
<dbReference type="InterPro" id="IPR050079">
    <property type="entry name" value="DEAD_box_RNA_helicase"/>
</dbReference>
<keyword evidence="2" id="KW-0378">Hydrolase</keyword>
<keyword evidence="3 11" id="KW-0347">Helicase</keyword>
<gene>
    <name evidence="11" type="ORF">SAMN05660991_03603</name>
</gene>